<name>X0T0R3_9ZZZZ</name>
<feature type="non-terminal residue" evidence="2">
    <location>
        <position position="1"/>
    </location>
</feature>
<dbReference type="SUPFAM" id="SSF56091">
    <property type="entry name" value="DNA ligase/mRNA capping enzyme, catalytic domain"/>
    <property type="match status" value="1"/>
</dbReference>
<dbReference type="AlphaFoldDB" id="X0T0R3"/>
<feature type="compositionally biased region" description="Basic residues" evidence="1">
    <location>
        <begin position="48"/>
        <end position="69"/>
    </location>
</feature>
<gene>
    <name evidence="2" type="ORF">S01H1_26965</name>
</gene>
<feature type="non-terminal residue" evidence="2">
    <location>
        <position position="281"/>
    </location>
</feature>
<sequence>ERSIFEFLGLEYKKPTERIDGRSVVLKSTDEPTKEVGIVVTPAEMKQSKPKVKKTRAKSLKKSKKNTKKKASEKFAPRKALLGLAKNGISEIKGLSEEKLSTMIHYANDAYYNKKPVVNDNVYDILKEYIQRNYPDNIAITEVGAPVEKNKVALPYYMGSMEKIKPDTGALTRWKKKYKGPYVISAKLDGMSVMYSSEHGQKKLYSRGGSTNGLDLSHMIPYLKLPADEDITIRGELIIPIAVFDKKYKGKGYKSARNFVGGVMNSKGREVSKWKSLNFVA</sequence>
<dbReference type="Gene3D" id="3.30.470.30">
    <property type="entry name" value="DNA ligase/mRNA capping enzyme"/>
    <property type="match status" value="1"/>
</dbReference>
<proteinExistence type="predicted"/>
<accession>X0T0R3</accession>
<protein>
    <submittedName>
        <fullName evidence="2">Uncharacterized protein</fullName>
    </submittedName>
</protein>
<dbReference type="EMBL" id="BARS01016381">
    <property type="protein sequence ID" value="GAF86849.1"/>
    <property type="molecule type" value="Genomic_DNA"/>
</dbReference>
<reference evidence="2" key="1">
    <citation type="journal article" date="2014" name="Front. Microbiol.">
        <title>High frequency of phylogenetically diverse reductive dehalogenase-homologous genes in deep subseafloor sedimentary metagenomes.</title>
        <authorList>
            <person name="Kawai M."/>
            <person name="Futagami T."/>
            <person name="Toyoda A."/>
            <person name="Takaki Y."/>
            <person name="Nishi S."/>
            <person name="Hori S."/>
            <person name="Arai W."/>
            <person name="Tsubouchi T."/>
            <person name="Morono Y."/>
            <person name="Uchiyama I."/>
            <person name="Ito T."/>
            <person name="Fujiyama A."/>
            <person name="Inagaki F."/>
            <person name="Takami H."/>
        </authorList>
    </citation>
    <scope>NUCLEOTIDE SEQUENCE</scope>
    <source>
        <strain evidence="2">Expedition CK06-06</strain>
    </source>
</reference>
<comment type="caution">
    <text evidence="2">The sequence shown here is derived from an EMBL/GenBank/DDBJ whole genome shotgun (WGS) entry which is preliminary data.</text>
</comment>
<feature type="region of interest" description="Disordered" evidence="1">
    <location>
        <begin position="44"/>
        <end position="72"/>
    </location>
</feature>
<evidence type="ECO:0000313" key="2">
    <source>
        <dbReference type="EMBL" id="GAF86849.1"/>
    </source>
</evidence>
<organism evidence="2">
    <name type="scientific">marine sediment metagenome</name>
    <dbReference type="NCBI Taxonomy" id="412755"/>
    <lineage>
        <taxon>unclassified sequences</taxon>
        <taxon>metagenomes</taxon>
        <taxon>ecological metagenomes</taxon>
    </lineage>
</organism>
<evidence type="ECO:0000256" key="1">
    <source>
        <dbReference type="SAM" id="MobiDB-lite"/>
    </source>
</evidence>